<dbReference type="AlphaFoldDB" id="C5ME77"/>
<dbReference type="InterPro" id="IPR031157">
    <property type="entry name" value="G_TR_CS"/>
</dbReference>
<dbReference type="VEuPathDB" id="FungiDB:CTRG_04369"/>
<name>C5ME77_CANTT</name>
<dbReference type="OrthoDB" id="5593209at2759"/>
<dbReference type="Proteomes" id="UP000002037">
    <property type="component" value="Unassembled WGS sequence"/>
</dbReference>
<evidence type="ECO:0000256" key="2">
    <source>
        <dbReference type="ARBA" id="ARBA00022768"/>
    </source>
</evidence>
<dbReference type="RefSeq" id="XP_002550072.1">
    <property type="nucleotide sequence ID" value="XM_002550026.1"/>
</dbReference>
<keyword evidence="8" id="KW-1185">Reference proteome</keyword>
<dbReference type="InterPro" id="IPR050055">
    <property type="entry name" value="EF-Tu_GTPase"/>
</dbReference>
<dbReference type="InterPro" id="IPR027417">
    <property type="entry name" value="P-loop_NTPase"/>
</dbReference>
<dbReference type="Gene3D" id="3.40.50.300">
    <property type="entry name" value="P-loop containing nucleotide triphosphate hydrolases"/>
    <property type="match status" value="1"/>
</dbReference>
<dbReference type="HOGENOM" id="CLU_007265_4_4_1"/>
<dbReference type="GeneID" id="8296790"/>
<dbReference type="STRING" id="294747.C5ME77"/>
<dbReference type="KEGG" id="ctp:CTRG_04369"/>
<dbReference type="GO" id="GO:0005525">
    <property type="term" value="F:GTP binding"/>
    <property type="evidence" value="ECO:0007669"/>
    <property type="project" value="UniProtKB-KW"/>
</dbReference>
<dbReference type="Pfam" id="PF00009">
    <property type="entry name" value="GTP_EFTU"/>
    <property type="match status" value="1"/>
</dbReference>
<evidence type="ECO:0000256" key="1">
    <source>
        <dbReference type="ARBA" id="ARBA00022741"/>
    </source>
</evidence>
<feature type="domain" description="Tr-type G" evidence="6">
    <location>
        <begin position="38"/>
        <end position="108"/>
    </location>
</feature>
<dbReference type="InterPro" id="IPR000795">
    <property type="entry name" value="T_Tr_GTP-bd_dom"/>
</dbReference>
<dbReference type="GO" id="GO:0003746">
    <property type="term" value="F:translation elongation factor activity"/>
    <property type="evidence" value="ECO:0007669"/>
    <property type="project" value="UniProtKB-KW"/>
</dbReference>
<keyword evidence="2 7" id="KW-0251">Elongation factor</keyword>
<organism evidence="7 8">
    <name type="scientific">Candida tropicalis (strain ATCC MYA-3404 / T1)</name>
    <name type="common">Yeast</name>
    <dbReference type="NCBI Taxonomy" id="294747"/>
    <lineage>
        <taxon>Eukaryota</taxon>
        <taxon>Fungi</taxon>
        <taxon>Dikarya</taxon>
        <taxon>Ascomycota</taxon>
        <taxon>Saccharomycotina</taxon>
        <taxon>Pichiomycetes</taxon>
        <taxon>Debaryomycetaceae</taxon>
        <taxon>Candida/Lodderomyces clade</taxon>
        <taxon>Candida</taxon>
    </lineage>
</organism>
<dbReference type="GO" id="GO:0070125">
    <property type="term" value="P:mitochondrial translational elongation"/>
    <property type="evidence" value="ECO:0007669"/>
    <property type="project" value="TreeGrafter"/>
</dbReference>
<evidence type="ECO:0000259" key="6">
    <source>
        <dbReference type="Pfam" id="PF00009"/>
    </source>
</evidence>
<evidence type="ECO:0000313" key="7">
    <source>
        <dbReference type="EMBL" id="EER31587.1"/>
    </source>
</evidence>
<dbReference type="PROSITE" id="PS00301">
    <property type="entry name" value="G_TR_1"/>
    <property type="match status" value="1"/>
</dbReference>
<proteinExistence type="predicted"/>
<sequence>MFKNLSSVCRATRLPTSRLVTRSTPFLARSYAAFDRSKPHVNIGTIGHVDHGKTTLTAAITKVLADKGQANFLDYGSIDRAPEERARGITISTAHVEYETEKRHYAHVEYVYFFLLCNCFKDFL</sequence>
<accession>C5ME77</accession>
<dbReference type="SUPFAM" id="SSF52540">
    <property type="entry name" value="P-loop containing nucleoside triphosphate hydrolases"/>
    <property type="match status" value="1"/>
</dbReference>
<dbReference type="PANTHER" id="PTHR43721">
    <property type="entry name" value="ELONGATION FACTOR TU-RELATED"/>
    <property type="match status" value="1"/>
</dbReference>
<dbReference type="eggNOG" id="KOG0460">
    <property type="taxonomic scope" value="Eukaryota"/>
</dbReference>
<evidence type="ECO:0000256" key="3">
    <source>
        <dbReference type="ARBA" id="ARBA00022917"/>
    </source>
</evidence>
<dbReference type="PANTHER" id="PTHR43721:SF36">
    <property type="entry name" value="ELONGATION FACTOR TU, MITOCHONDRIAL"/>
    <property type="match status" value="1"/>
</dbReference>
<reference evidence="7 8" key="1">
    <citation type="journal article" date="2009" name="Nature">
        <title>Evolution of pathogenicity and sexual reproduction in eight Candida genomes.</title>
        <authorList>
            <person name="Butler G."/>
            <person name="Rasmussen M.D."/>
            <person name="Lin M.F."/>
            <person name="Santos M.A."/>
            <person name="Sakthikumar S."/>
            <person name="Munro C.A."/>
            <person name="Rheinbay E."/>
            <person name="Grabherr M."/>
            <person name="Forche A."/>
            <person name="Reedy J.L."/>
            <person name="Agrafioti I."/>
            <person name="Arnaud M.B."/>
            <person name="Bates S."/>
            <person name="Brown A.J."/>
            <person name="Brunke S."/>
            <person name="Costanzo M.C."/>
            <person name="Fitzpatrick D.A."/>
            <person name="de Groot P.W."/>
            <person name="Harris D."/>
            <person name="Hoyer L.L."/>
            <person name="Hube B."/>
            <person name="Klis F.M."/>
            <person name="Kodira C."/>
            <person name="Lennard N."/>
            <person name="Logue M.E."/>
            <person name="Martin R."/>
            <person name="Neiman A.M."/>
            <person name="Nikolaou E."/>
            <person name="Quail M.A."/>
            <person name="Quinn J."/>
            <person name="Santos M.C."/>
            <person name="Schmitzberger F.F."/>
            <person name="Sherlock G."/>
            <person name="Shah P."/>
            <person name="Silverstein K.A."/>
            <person name="Skrzypek M.S."/>
            <person name="Soll D."/>
            <person name="Staggs R."/>
            <person name="Stansfield I."/>
            <person name="Stumpf M.P."/>
            <person name="Sudbery P.E."/>
            <person name="Srikantha T."/>
            <person name="Zeng Q."/>
            <person name="Berman J."/>
            <person name="Berriman M."/>
            <person name="Heitman J."/>
            <person name="Gow N.A."/>
            <person name="Lorenz M.C."/>
            <person name="Birren B.W."/>
            <person name="Kellis M."/>
            <person name="Cuomo C.A."/>
        </authorList>
    </citation>
    <scope>NUCLEOTIDE SEQUENCE [LARGE SCALE GENOMIC DNA]</scope>
    <source>
        <strain evidence="8">ATCC MYA-3404 / T1</strain>
    </source>
</reference>
<keyword evidence="1" id="KW-0547">Nucleotide-binding</keyword>
<evidence type="ECO:0000256" key="5">
    <source>
        <dbReference type="ARBA" id="ARBA00023134"/>
    </source>
</evidence>
<evidence type="ECO:0000256" key="4">
    <source>
        <dbReference type="ARBA" id="ARBA00023128"/>
    </source>
</evidence>
<dbReference type="GO" id="GO:0005739">
    <property type="term" value="C:mitochondrion"/>
    <property type="evidence" value="ECO:0007669"/>
    <property type="project" value="TreeGrafter"/>
</dbReference>
<gene>
    <name evidence="7" type="ORF">CTRG_04369</name>
</gene>
<dbReference type="PRINTS" id="PR00315">
    <property type="entry name" value="ELONGATNFCT"/>
</dbReference>
<keyword evidence="5" id="KW-0342">GTP-binding</keyword>
<protein>
    <submittedName>
        <fullName evidence="7">Elongation factor Tu, mitochondrial</fullName>
    </submittedName>
</protein>
<keyword evidence="4" id="KW-0496">Mitochondrion</keyword>
<keyword evidence="3" id="KW-0648">Protein biosynthesis</keyword>
<dbReference type="GO" id="GO:0003924">
    <property type="term" value="F:GTPase activity"/>
    <property type="evidence" value="ECO:0007669"/>
    <property type="project" value="InterPro"/>
</dbReference>
<dbReference type="EMBL" id="GG692400">
    <property type="protein sequence ID" value="EER31587.1"/>
    <property type="molecule type" value="Genomic_DNA"/>
</dbReference>
<evidence type="ECO:0000313" key="8">
    <source>
        <dbReference type="Proteomes" id="UP000002037"/>
    </source>
</evidence>